<dbReference type="PANTHER" id="PTHR11319:SF35">
    <property type="entry name" value="OUTER MEMBRANE PROTEIN PMPC-RELATED"/>
    <property type="match status" value="1"/>
</dbReference>
<evidence type="ECO:0000256" key="1">
    <source>
        <dbReference type="ARBA" id="ARBA00004196"/>
    </source>
</evidence>
<keyword evidence="4" id="KW-0964">Secreted</keyword>
<dbReference type="InterPro" id="IPR003368">
    <property type="entry name" value="POMP_repeat"/>
</dbReference>
<feature type="non-terminal residue" evidence="8">
    <location>
        <position position="1"/>
    </location>
</feature>
<name>A0AAE0FZ78_9CHLO</name>
<evidence type="ECO:0008006" key="10">
    <source>
        <dbReference type="Google" id="ProtNLM"/>
    </source>
</evidence>
<dbReference type="EMBL" id="LGRX02011779">
    <property type="protein sequence ID" value="KAK3268528.1"/>
    <property type="molecule type" value="Genomic_DNA"/>
</dbReference>
<dbReference type="GO" id="GO:0005576">
    <property type="term" value="C:extracellular region"/>
    <property type="evidence" value="ECO:0007669"/>
    <property type="project" value="UniProtKB-SubCell"/>
</dbReference>
<protein>
    <recommendedName>
        <fullName evidence="10">Right handed beta helix domain-containing protein</fullName>
    </recommendedName>
</protein>
<keyword evidence="7" id="KW-0998">Cell outer membrane</keyword>
<evidence type="ECO:0000313" key="9">
    <source>
        <dbReference type="Proteomes" id="UP001190700"/>
    </source>
</evidence>
<dbReference type="SUPFAM" id="SSF51126">
    <property type="entry name" value="Pectin lyase-like"/>
    <property type="match status" value="2"/>
</dbReference>
<keyword evidence="5" id="KW-0732">Signal</keyword>
<gene>
    <name evidence="8" type="ORF">CYMTET_22975</name>
</gene>
<keyword evidence="9" id="KW-1185">Reference proteome</keyword>
<evidence type="ECO:0000256" key="5">
    <source>
        <dbReference type="ARBA" id="ARBA00022729"/>
    </source>
</evidence>
<comment type="subcellular location">
    <subcellularLocation>
        <location evidence="1">Cell envelope</location>
    </subcellularLocation>
    <subcellularLocation>
        <location evidence="2">Cell outer membrane</location>
    </subcellularLocation>
    <subcellularLocation>
        <location evidence="3">Secreted</location>
    </subcellularLocation>
</comment>
<dbReference type="NCBIfam" id="TIGR01376">
    <property type="entry name" value="POMP_repeat"/>
    <property type="match status" value="2"/>
</dbReference>
<accession>A0AAE0FZ78</accession>
<comment type="caution">
    <text evidence="8">The sequence shown here is derived from an EMBL/GenBank/DDBJ whole genome shotgun (WGS) entry which is preliminary data.</text>
</comment>
<organism evidence="8 9">
    <name type="scientific">Cymbomonas tetramitiformis</name>
    <dbReference type="NCBI Taxonomy" id="36881"/>
    <lineage>
        <taxon>Eukaryota</taxon>
        <taxon>Viridiplantae</taxon>
        <taxon>Chlorophyta</taxon>
        <taxon>Pyramimonadophyceae</taxon>
        <taxon>Pyramimonadales</taxon>
        <taxon>Pyramimonadaceae</taxon>
        <taxon>Cymbomonas</taxon>
    </lineage>
</organism>
<proteinExistence type="predicted"/>
<evidence type="ECO:0000256" key="3">
    <source>
        <dbReference type="ARBA" id="ARBA00004613"/>
    </source>
</evidence>
<sequence length="377" mass="40356">SPGQLMLENLVLMNGLIEGIDGGGSLAVGVGSTLSMLDCLLLNNHAERSYGGAVFIAGNSTGIFQRVSFQSNQALLRGGALYVQGSAVVKEGCRFLNNTARLLGDHIFLEERATLALSSELVDTVTLNDNTTVARIQREDVNTTRVTTYIAPPPPFPEPAKERIVETLEELRAAIADQALLDGQLRLQRSVDLDSRALPTVMWGLAILGECGSQRCVLDAHRQSQILQVGADERTQGVLVLEHIELRNGYSYSPEQFNSQAWGAALHFGENATGIITNCTFVSNYAGGLFGMGGALSTTKGSHVSLANTVFDSNRSNKLGGAIATEGGLLELRDGCLFVNNTSHDQTSRPPAIVGYLSAKPSASLNHWIYLLPSRIS</sequence>
<evidence type="ECO:0000256" key="7">
    <source>
        <dbReference type="ARBA" id="ARBA00023237"/>
    </source>
</evidence>
<evidence type="ECO:0000313" key="8">
    <source>
        <dbReference type="EMBL" id="KAK3268528.1"/>
    </source>
</evidence>
<dbReference type="AlphaFoldDB" id="A0AAE0FZ78"/>
<dbReference type="Pfam" id="PF02415">
    <property type="entry name" value="Chlam_PMP"/>
    <property type="match status" value="1"/>
</dbReference>
<evidence type="ECO:0000256" key="6">
    <source>
        <dbReference type="ARBA" id="ARBA00023136"/>
    </source>
</evidence>
<dbReference type="InterPro" id="IPR011050">
    <property type="entry name" value="Pectin_lyase_fold/virulence"/>
</dbReference>
<reference evidence="8 9" key="1">
    <citation type="journal article" date="2015" name="Genome Biol. Evol.">
        <title>Comparative Genomics of a Bacterivorous Green Alga Reveals Evolutionary Causalities and Consequences of Phago-Mixotrophic Mode of Nutrition.</title>
        <authorList>
            <person name="Burns J.A."/>
            <person name="Paasch A."/>
            <person name="Narechania A."/>
            <person name="Kim E."/>
        </authorList>
    </citation>
    <scope>NUCLEOTIDE SEQUENCE [LARGE SCALE GENOMIC DNA]</scope>
    <source>
        <strain evidence="8 9">PLY_AMNH</strain>
    </source>
</reference>
<evidence type="ECO:0000256" key="4">
    <source>
        <dbReference type="ARBA" id="ARBA00022525"/>
    </source>
</evidence>
<dbReference type="PANTHER" id="PTHR11319">
    <property type="entry name" value="G PROTEIN-COUPLED RECEPTOR-RELATED"/>
    <property type="match status" value="1"/>
</dbReference>
<evidence type="ECO:0000256" key="2">
    <source>
        <dbReference type="ARBA" id="ARBA00004442"/>
    </source>
</evidence>
<keyword evidence="6" id="KW-0472">Membrane</keyword>
<dbReference type="Proteomes" id="UP001190700">
    <property type="component" value="Unassembled WGS sequence"/>
</dbReference>